<gene>
    <name evidence="1" type="ORF">FXN61_35390</name>
</gene>
<dbReference type="NCBIfam" id="TIGR03299">
    <property type="entry name" value="LGT_TIGR03299"/>
    <property type="match status" value="1"/>
</dbReference>
<dbReference type="InterPro" id="IPR026325">
    <property type="entry name" value="DUF932"/>
</dbReference>
<proteinExistence type="predicted"/>
<dbReference type="EMBL" id="VSRL01000195">
    <property type="protein sequence ID" value="NKE61762.1"/>
    <property type="molecule type" value="Genomic_DNA"/>
</dbReference>
<protein>
    <submittedName>
        <fullName evidence="1">DUF945 domain-containing protein</fullName>
    </submittedName>
</protein>
<evidence type="ECO:0000313" key="2">
    <source>
        <dbReference type="Proteomes" id="UP001515943"/>
    </source>
</evidence>
<sequence>MLCRMKDSLMAHELEQFQDGRTAFVAGNNMDAWHRLGIVKAGSLTVEDLMTDGLLGGWDVRTEPLFFTETGDRCLECGAGLGSQHEDVCATGDEAEAAALQAAGVGVDEFDGRNQGRNPFRLVVDDDTATPHPMRNWWATVRTNPVTKATEPLGTVQGKYTPIQNEELAEILQALVDEYGAVFDTGGSLRGGREVFMSMKLPEAVQVGGQDAHNLNLVGMNAHDGTRSLYLVTTMIRVVCANTQSMALQNFKSKFKIRHVGNAKARIAEARQALDLSFKVAEDFQKEAEKLLMAPMSDKEFQSFCEVIWPKTEVSNTMHAVSKYHERGARLLKLFREAPTQENCRNTRWAAANAFSEYTDHWVDIRTKQDYAVARADRALFGDGAELKDRVFQLLKVG</sequence>
<name>A0ABX1FTA8_9PSEU</name>
<comment type="caution">
    <text evidence="1">The sequence shown here is derived from an EMBL/GenBank/DDBJ whole genome shotgun (WGS) entry which is preliminary data.</text>
</comment>
<dbReference type="Pfam" id="PF06067">
    <property type="entry name" value="DUF932"/>
    <property type="match status" value="1"/>
</dbReference>
<evidence type="ECO:0000313" key="1">
    <source>
        <dbReference type="EMBL" id="NKE61762.1"/>
    </source>
</evidence>
<reference evidence="1 2" key="1">
    <citation type="submission" date="2019-08" db="EMBL/GenBank/DDBJ databases">
        <title>Lentzea from Indian Himalayas.</title>
        <authorList>
            <person name="Mandal S."/>
            <person name="Mallick Gupta A."/>
            <person name="Maiti P.K."/>
            <person name="Sarkar J."/>
            <person name="Mandal S."/>
        </authorList>
    </citation>
    <scope>NUCLEOTIDE SEQUENCE [LARGE SCALE GENOMIC DNA]</scope>
    <source>
        <strain evidence="1 2">PSKA42</strain>
    </source>
</reference>
<keyword evidence="2" id="KW-1185">Reference proteome</keyword>
<organism evidence="1 2">
    <name type="scientific">Lentzea indica</name>
    <dbReference type="NCBI Taxonomy" id="2604800"/>
    <lineage>
        <taxon>Bacteria</taxon>
        <taxon>Bacillati</taxon>
        <taxon>Actinomycetota</taxon>
        <taxon>Actinomycetes</taxon>
        <taxon>Pseudonocardiales</taxon>
        <taxon>Pseudonocardiaceae</taxon>
        <taxon>Lentzea</taxon>
    </lineage>
</organism>
<dbReference type="Proteomes" id="UP001515943">
    <property type="component" value="Unassembled WGS sequence"/>
</dbReference>
<accession>A0ABX1FTA8</accession>
<dbReference type="InterPro" id="IPR017686">
    <property type="entry name" value="Phg/plasmid-like_prot"/>
</dbReference>